<sequence>MLRAMCHVATCAQRLRDRSCTSVCSSLRYLRRRRRSWHIMRMMINMKVSQYPVLAIAIAQCITDRKLAELLASSFAPPSSSRGSVTSVTATGTFALPPAELATSADIRSLYEEDLSHTESQRVLFKRCKRSCGPGPDRITHQMLRNLDASQHPFLLDAFNSVFSCAVHPDQWRSATVTPVFKQGEPPHSVKSYRPLSVTSVAGKAMEENALYRLQ</sequence>
<evidence type="ECO:0000313" key="1">
    <source>
        <dbReference type="EMBL" id="KAH7975275.1"/>
    </source>
</evidence>
<dbReference type="VEuPathDB" id="VectorBase:LOC119168736"/>
<name>A0A9J6D147_RHIMP</name>
<dbReference type="Proteomes" id="UP000821866">
    <property type="component" value="Unassembled WGS sequence"/>
</dbReference>
<dbReference type="AlphaFoldDB" id="A0A9J6D147"/>
<reference evidence="1" key="1">
    <citation type="journal article" date="2020" name="Cell">
        <title>Large-Scale Comparative Analyses of Tick Genomes Elucidate Their Genetic Diversity and Vector Capacities.</title>
        <authorList>
            <consortium name="Tick Genome and Microbiome Consortium (TIGMIC)"/>
            <person name="Jia N."/>
            <person name="Wang J."/>
            <person name="Shi W."/>
            <person name="Du L."/>
            <person name="Sun Y."/>
            <person name="Zhan W."/>
            <person name="Jiang J.F."/>
            <person name="Wang Q."/>
            <person name="Zhang B."/>
            <person name="Ji P."/>
            <person name="Bell-Sakyi L."/>
            <person name="Cui X.M."/>
            <person name="Yuan T.T."/>
            <person name="Jiang B.G."/>
            <person name="Yang W.F."/>
            <person name="Lam T.T."/>
            <person name="Chang Q.C."/>
            <person name="Ding S.J."/>
            <person name="Wang X.J."/>
            <person name="Zhu J.G."/>
            <person name="Ruan X.D."/>
            <person name="Zhao L."/>
            <person name="Wei J.T."/>
            <person name="Ye R.Z."/>
            <person name="Que T.C."/>
            <person name="Du C.H."/>
            <person name="Zhou Y.H."/>
            <person name="Cheng J.X."/>
            <person name="Dai P.F."/>
            <person name="Guo W.B."/>
            <person name="Han X.H."/>
            <person name="Huang E.J."/>
            <person name="Li L.F."/>
            <person name="Wei W."/>
            <person name="Gao Y.C."/>
            <person name="Liu J.Z."/>
            <person name="Shao H.Z."/>
            <person name="Wang X."/>
            <person name="Wang C.C."/>
            <person name="Yang T.C."/>
            <person name="Huo Q.B."/>
            <person name="Li W."/>
            <person name="Chen H.Y."/>
            <person name="Chen S.E."/>
            <person name="Zhou L.G."/>
            <person name="Ni X.B."/>
            <person name="Tian J.H."/>
            <person name="Sheng Y."/>
            <person name="Liu T."/>
            <person name="Pan Y.S."/>
            <person name="Xia L.Y."/>
            <person name="Li J."/>
            <person name="Zhao F."/>
            <person name="Cao W.C."/>
        </authorList>
    </citation>
    <scope>NUCLEOTIDE SEQUENCE</scope>
    <source>
        <strain evidence="1">Rmic-2018</strain>
    </source>
</reference>
<dbReference type="PANTHER" id="PTHR33395">
    <property type="entry name" value="TRANSCRIPTASE, PUTATIVE-RELATED-RELATED"/>
    <property type="match status" value="1"/>
</dbReference>
<evidence type="ECO:0008006" key="3">
    <source>
        <dbReference type="Google" id="ProtNLM"/>
    </source>
</evidence>
<dbReference type="PANTHER" id="PTHR33395:SF22">
    <property type="entry name" value="REVERSE TRANSCRIPTASE DOMAIN-CONTAINING PROTEIN"/>
    <property type="match status" value="1"/>
</dbReference>
<organism evidence="1 2">
    <name type="scientific">Rhipicephalus microplus</name>
    <name type="common">Cattle tick</name>
    <name type="synonym">Boophilus microplus</name>
    <dbReference type="NCBI Taxonomy" id="6941"/>
    <lineage>
        <taxon>Eukaryota</taxon>
        <taxon>Metazoa</taxon>
        <taxon>Ecdysozoa</taxon>
        <taxon>Arthropoda</taxon>
        <taxon>Chelicerata</taxon>
        <taxon>Arachnida</taxon>
        <taxon>Acari</taxon>
        <taxon>Parasitiformes</taxon>
        <taxon>Ixodida</taxon>
        <taxon>Ixodoidea</taxon>
        <taxon>Ixodidae</taxon>
        <taxon>Rhipicephalinae</taxon>
        <taxon>Rhipicephalus</taxon>
        <taxon>Boophilus</taxon>
    </lineage>
</organism>
<comment type="caution">
    <text evidence="1">The sequence shown here is derived from an EMBL/GenBank/DDBJ whole genome shotgun (WGS) entry which is preliminary data.</text>
</comment>
<evidence type="ECO:0000313" key="2">
    <source>
        <dbReference type="Proteomes" id="UP000821866"/>
    </source>
</evidence>
<proteinExistence type="predicted"/>
<protein>
    <recommendedName>
        <fullName evidence="3">Tick transposon</fullName>
    </recommendedName>
</protein>
<reference evidence="1" key="2">
    <citation type="submission" date="2021-09" db="EMBL/GenBank/DDBJ databases">
        <authorList>
            <person name="Jia N."/>
            <person name="Wang J."/>
            <person name="Shi W."/>
            <person name="Du L."/>
            <person name="Sun Y."/>
            <person name="Zhan W."/>
            <person name="Jiang J."/>
            <person name="Wang Q."/>
            <person name="Zhang B."/>
            <person name="Ji P."/>
            <person name="Sakyi L.B."/>
            <person name="Cui X."/>
            <person name="Yuan T."/>
            <person name="Jiang B."/>
            <person name="Yang W."/>
            <person name="Lam T.T.-Y."/>
            <person name="Chang Q."/>
            <person name="Ding S."/>
            <person name="Wang X."/>
            <person name="Zhu J."/>
            <person name="Ruan X."/>
            <person name="Zhao L."/>
            <person name="Wei J."/>
            <person name="Que T."/>
            <person name="Du C."/>
            <person name="Cheng J."/>
            <person name="Dai P."/>
            <person name="Han X."/>
            <person name="Huang E."/>
            <person name="Gao Y."/>
            <person name="Liu J."/>
            <person name="Shao H."/>
            <person name="Ye R."/>
            <person name="Li L."/>
            <person name="Wei W."/>
            <person name="Wang X."/>
            <person name="Wang C."/>
            <person name="Huo Q."/>
            <person name="Li W."/>
            <person name="Guo W."/>
            <person name="Chen H."/>
            <person name="Chen S."/>
            <person name="Zhou L."/>
            <person name="Zhou L."/>
            <person name="Ni X."/>
            <person name="Tian J."/>
            <person name="Zhou Y."/>
            <person name="Sheng Y."/>
            <person name="Liu T."/>
            <person name="Pan Y."/>
            <person name="Xia L."/>
            <person name="Li J."/>
            <person name="Zhao F."/>
            <person name="Cao W."/>
        </authorList>
    </citation>
    <scope>NUCLEOTIDE SEQUENCE</scope>
    <source>
        <strain evidence="1">Rmic-2018</strain>
        <tissue evidence="1">Larvae</tissue>
    </source>
</reference>
<dbReference type="EMBL" id="JABSTU010003249">
    <property type="protein sequence ID" value="KAH7975275.1"/>
    <property type="molecule type" value="Genomic_DNA"/>
</dbReference>
<keyword evidence="2" id="KW-1185">Reference proteome</keyword>
<accession>A0A9J6D147</accession>
<gene>
    <name evidence="1" type="ORF">HPB51_027077</name>
</gene>